<feature type="region of interest" description="Disordered" evidence="1">
    <location>
        <begin position="92"/>
        <end position="111"/>
    </location>
</feature>
<name>A0A9W6Y2Q6_9STRA</name>
<keyword evidence="3" id="KW-1185">Reference proteome</keyword>
<reference evidence="2" key="1">
    <citation type="submission" date="2023-04" db="EMBL/GenBank/DDBJ databases">
        <title>Phytophthora fragariaefolia NBRC 109709.</title>
        <authorList>
            <person name="Ichikawa N."/>
            <person name="Sato H."/>
            <person name="Tonouchi N."/>
        </authorList>
    </citation>
    <scope>NUCLEOTIDE SEQUENCE</scope>
    <source>
        <strain evidence="2">NBRC 109709</strain>
    </source>
</reference>
<dbReference type="Proteomes" id="UP001165121">
    <property type="component" value="Unassembled WGS sequence"/>
</dbReference>
<evidence type="ECO:0000313" key="2">
    <source>
        <dbReference type="EMBL" id="GMF50946.1"/>
    </source>
</evidence>
<protein>
    <submittedName>
        <fullName evidence="2">Unnamed protein product</fullName>
    </submittedName>
</protein>
<organism evidence="2 3">
    <name type="scientific">Phytophthora fragariaefolia</name>
    <dbReference type="NCBI Taxonomy" id="1490495"/>
    <lineage>
        <taxon>Eukaryota</taxon>
        <taxon>Sar</taxon>
        <taxon>Stramenopiles</taxon>
        <taxon>Oomycota</taxon>
        <taxon>Peronosporomycetes</taxon>
        <taxon>Peronosporales</taxon>
        <taxon>Peronosporaceae</taxon>
        <taxon>Phytophthora</taxon>
    </lineage>
</organism>
<gene>
    <name evidence="2" type="ORF">Pfra01_002045300</name>
</gene>
<feature type="compositionally biased region" description="Polar residues" evidence="1">
    <location>
        <begin position="100"/>
        <end position="111"/>
    </location>
</feature>
<dbReference type="AlphaFoldDB" id="A0A9W6Y2Q6"/>
<proteinExistence type="predicted"/>
<dbReference type="EMBL" id="BSXT01002793">
    <property type="protein sequence ID" value="GMF50946.1"/>
    <property type="molecule type" value="Genomic_DNA"/>
</dbReference>
<sequence>MKHLSASPQNVRTKFGVAHKDSVTADSVSQQINSPDADMFTASEADASTLVPVFDRQSCVGDICVGGKTQDECRTNCWVVLKNVELASASPRAFSRSHEWNSCPTTSHGTV</sequence>
<accession>A0A9W6Y2Q6</accession>
<evidence type="ECO:0000256" key="1">
    <source>
        <dbReference type="SAM" id="MobiDB-lite"/>
    </source>
</evidence>
<evidence type="ECO:0000313" key="3">
    <source>
        <dbReference type="Proteomes" id="UP001165121"/>
    </source>
</evidence>
<comment type="caution">
    <text evidence="2">The sequence shown here is derived from an EMBL/GenBank/DDBJ whole genome shotgun (WGS) entry which is preliminary data.</text>
</comment>